<accession>A0A059XSV1</accession>
<dbReference type="SUPFAM" id="SSF51011">
    <property type="entry name" value="Glycosyl hydrolase domain"/>
    <property type="match status" value="1"/>
</dbReference>
<dbReference type="Pfam" id="PF00128">
    <property type="entry name" value="Alpha-amylase"/>
    <property type="match status" value="2"/>
</dbReference>
<organism evidence="2 3">
    <name type="scientific">Leptospirillum ferriphilum YSK</name>
    <dbReference type="NCBI Taxonomy" id="1441628"/>
    <lineage>
        <taxon>Bacteria</taxon>
        <taxon>Pseudomonadati</taxon>
        <taxon>Nitrospirota</taxon>
        <taxon>Nitrospiria</taxon>
        <taxon>Nitrospirales</taxon>
        <taxon>Nitrospiraceae</taxon>
        <taxon>Leptospirillum</taxon>
    </lineage>
</organism>
<dbReference type="InterPro" id="IPR006047">
    <property type="entry name" value="GH13_cat_dom"/>
</dbReference>
<dbReference type="PANTHER" id="PTHR10357">
    <property type="entry name" value="ALPHA-AMYLASE FAMILY MEMBER"/>
    <property type="match status" value="1"/>
</dbReference>
<feature type="domain" description="Glycosyl hydrolase family 13 catalytic" evidence="1">
    <location>
        <begin position="16"/>
        <end position="411"/>
    </location>
</feature>
<dbReference type="Gene3D" id="3.20.20.80">
    <property type="entry name" value="Glycosidases"/>
    <property type="match status" value="1"/>
</dbReference>
<dbReference type="GO" id="GO:0005975">
    <property type="term" value="P:carbohydrate metabolic process"/>
    <property type="evidence" value="ECO:0007669"/>
    <property type="project" value="InterPro"/>
</dbReference>
<protein>
    <submittedName>
        <fullName evidence="2">Trehalose synthase</fullName>
    </submittedName>
</protein>
<dbReference type="Gene3D" id="3.90.400.10">
    <property type="entry name" value="Oligo-1,6-glucosidase, Domain 2"/>
    <property type="match status" value="1"/>
</dbReference>
<dbReference type="HOGENOM" id="CLU_006462_2_1_0"/>
<keyword evidence="3" id="KW-1185">Reference proteome</keyword>
<gene>
    <name evidence="2" type="ORF">Y981_02985</name>
</gene>
<evidence type="ECO:0000259" key="1">
    <source>
        <dbReference type="SMART" id="SM00642"/>
    </source>
</evidence>
<proteinExistence type="predicted"/>
<dbReference type="OrthoDB" id="9811841at2"/>
<dbReference type="KEGG" id="lfp:Y981_02985"/>
<dbReference type="RefSeq" id="WP_014960478.1">
    <property type="nucleotide sequence ID" value="NZ_CP007243.1"/>
</dbReference>
<name>A0A059XSV1_9BACT</name>
<evidence type="ECO:0000313" key="2">
    <source>
        <dbReference type="EMBL" id="AIA30135.1"/>
    </source>
</evidence>
<dbReference type="EMBL" id="CP007243">
    <property type="protein sequence ID" value="AIA30135.1"/>
    <property type="molecule type" value="Genomic_DNA"/>
</dbReference>
<dbReference type="InterPro" id="IPR017853">
    <property type="entry name" value="GH"/>
</dbReference>
<dbReference type="SMART" id="SM00642">
    <property type="entry name" value="Aamy"/>
    <property type="match status" value="1"/>
</dbReference>
<dbReference type="InterPro" id="IPR045857">
    <property type="entry name" value="O16G_dom_2"/>
</dbReference>
<dbReference type="AlphaFoldDB" id="A0A059XSV1"/>
<evidence type="ECO:0000313" key="3">
    <source>
        <dbReference type="Proteomes" id="UP000027059"/>
    </source>
</evidence>
<dbReference type="SUPFAM" id="SSF51445">
    <property type="entry name" value="(Trans)glycosidases"/>
    <property type="match status" value="1"/>
</dbReference>
<sequence length="556" mass="63812">MSEQSQIWIQQGVLYEIYLRSFSDATKDGVGDFRGLASRMDYIARLGVKGMILNCPFQSFSGNMRHPLVDWMRLDPVFGTLSDFLMVLEKAHAAGIRVILSLPVNATSDRHAWFVESKNRSSRYLRKSFFWSDRLKLAQAPDKDTPEVANWAQDDDTGQYYWYQDHKDEPAINYADPEILEEIRRVFEHWFNLDVDGFRLAGSGRLHRMRKGEIEPVDDPFRIFQPVLDPLKKSFPDRVFLFEVGSPSRSELRKDPRQYYHLSGFFPSVISAIRSENKEPLEQLMGEGGREIHARKDCPIHWTLDLRERSEETFEKFAESDGDGSAFPIESETPSERPVLSRVARLMENGRRRIQLVMSLFLTSPGISVIYYGDEIGMGDHPHLPGRNPVRTPMQWSADRNGGFSTADPEELYNPVIDDPLYSYTMVNVESQERFADSHLWNVRQMVAIRNRQPALYSHGQFGVLESGHPSIYAFFRRSGNDVCLLIHNLSKVSVCGYLDLSDFAGLVPHELFGNTVFPRIPLHPYLVTMTPYSFIWFRLLPPAKPGGSRKTEGRS</sequence>
<dbReference type="Pfam" id="PF16657">
    <property type="entry name" value="Malt_amylase_C"/>
    <property type="match status" value="1"/>
</dbReference>
<reference evidence="3" key="1">
    <citation type="submission" date="2014-02" db="EMBL/GenBank/DDBJ databases">
        <title>Complete genome sequence and comparative genomic analysis of the nitrogen-fixing bacterium Leptospirillum ferriphilum YSK.</title>
        <authorList>
            <person name="Guo X."/>
            <person name="Yin H."/>
            <person name="Liang Y."/>
            <person name="Hu Q."/>
            <person name="Ma L."/>
            <person name="Xiao Y."/>
            <person name="Zhang X."/>
            <person name="Qiu G."/>
            <person name="Liu X."/>
        </authorList>
    </citation>
    <scope>NUCLEOTIDE SEQUENCE [LARGE SCALE GENOMIC DNA]</scope>
    <source>
        <strain evidence="3">YSK</strain>
    </source>
</reference>
<dbReference type="PANTHER" id="PTHR10357:SF219">
    <property type="entry name" value="MALTOSE ALPHA-D-GLUCOSYLTRANSFERASE"/>
    <property type="match status" value="1"/>
</dbReference>
<dbReference type="Proteomes" id="UP000027059">
    <property type="component" value="Chromosome"/>
</dbReference>
<dbReference type="InterPro" id="IPR013780">
    <property type="entry name" value="Glyco_hydro_b"/>
</dbReference>
<dbReference type="InterPro" id="IPR032091">
    <property type="entry name" value="Malt_amylase-like_C"/>
</dbReference>
<reference evidence="2 3" key="2">
    <citation type="journal article" date="2015" name="Biomed. Res. Int.">
        <title>Effects of Arsenite Resistance on the Growth and Functional Gene Expression of Leptospirillum ferriphilum and Acidithiobacillus thiooxidans in Pure Culture and Coculture.</title>
        <authorList>
            <person name="Jiang H."/>
            <person name="Liang Y."/>
            <person name="Yin H."/>
            <person name="Xiao Y."/>
            <person name="Guo X."/>
            <person name="Xu Y."/>
            <person name="Hu Q."/>
            <person name="Liu H."/>
            <person name="Liu X."/>
        </authorList>
    </citation>
    <scope>NUCLEOTIDE SEQUENCE [LARGE SCALE GENOMIC DNA]</scope>
    <source>
        <strain evidence="2 3">YSK</strain>
    </source>
</reference>
<dbReference type="Gene3D" id="2.60.40.1180">
    <property type="entry name" value="Golgi alpha-mannosidase II"/>
    <property type="match status" value="1"/>
</dbReference>